<dbReference type="InterPro" id="IPR003594">
    <property type="entry name" value="HATPase_dom"/>
</dbReference>
<dbReference type="GO" id="GO:0005524">
    <property type="term" value="F:ATP binding"/>
    <property type="evidence" value="ECO:0007669"/>
    <property type="project" value="UniProtKB-KW"/>
</dbReference>
<sequence length="405" mass="42768">MAGPSVPAAEKAVDGSFVSRWFAWSRRNAMRIDIGIAVAVTLFGLLGVLTAADSLLGLVLALGMTVPLAWRRRNPELSGFTVAVFAYASLALIGEPQPAAVGVLFAAYGLAAYGSTLAARAGIVAGALGMGIMGVLNTYEGAPLQARIVNVVFAVILITVVWTFGLIRRFRINEVAGLTERARLLELEREQEMKLAAVEERTRIAREMHDIVAHSLAVVIAQADGGRYAGATNPDAAVDALSQISSTGRQALTDMRALLTVLRDGDSRDLTSAPGIDDIPPLLEHYRRSGVSTTLRVTGTPREISTGAALTAYRIVQESLTNVLKHVGPMATTEVRLAWGESELTVTITDDGRGLAGILPKPEAPGQGVLGMKERAQLYGGWVSAGPGEGGGYEVRAALPYRLAS</sequence>
<evidence type="ECO:0000313" key="12">
    <source>
        <dbReference type="Proteomes" id="UP000009235"/>
    </source>
</evidence>
<dbReference type="OrthoDB" id="227596at2"/>
<evidence type="ECO:0000256" key="5">
    <source>
        <dbReference type="ARBA" id="ARBA00022741"/>
    </source>
</evidence>
<dbReference type="eggNOG" id="COG4585">
    <property type="taxonomic scope" value="Bacteria"/>
</dbReference>
<evidence type="ECO:0000256" key="4">
    <source>
        <dbReference type="ARBA" id="ARBA00022679"/>
    </source>
</evidence>
<feature type="transmembrane region" description="Helical" evidence="9">
    <location>
        <begin position="148"/>
        <end position="167"/>
    </location>
</feature>
<dbReference type="CDD" id="cd16917">
    <property type="entry name" value="HATPase_UhpB-NarQ-NarX-like"/>
    <property type="match status" value="1"/>
</dbReference>
<dbReference type="Gene3D" id="3.30.565.10">
    <property type="entry name" value="Histidine kinase-like ATPase, C-terminal domain"/>
    <property type="match status" value="1"/>
</dbReference>
<keyword evidence="6 11" id="KW-0418">Kinase</keyword>
<keyword evidence="9" id="KW-0812">Transmembrane</keyword>
<feature type="transmembrane region" description="Helical" evidence="9">
    <location>
        <begin position="34"/>
        <end position="64"/>
    </location>
</feature>
<gene>
    <name evidence="11" type="ordered locus">AS9A_3823</name>
</gene>
<dbReference type="EC" id="2.7.13.3" evidence="2"/>
<dbReference type="Gene3D" id="1.20.5.1930">
    <property type="match status" value="1"/>
</dbReference>
<dbReference type="EMBL" id="CP002786">
    <property type="protein sequence ID" value="AEF42261.1"/>
    <property type="molecule type" value="Genomic_DNA"/>
</dbReference>
<dbReference type="InterPro" id="IPR036890">
    <property type="entry name" value="HATPase_C_sf"/>
</dbReference>
<proteinExistence type="predicted"/>
<keyword evidence="4" id="KW-0808">Transferase</keyword>
<reference evidence="11 12" key="1">
    <citation type="journal article" date="2011" name="J. Bacteriol.">
        <title>Complete genome sequence of Amycolicicoccus subflavus DQS3-9A1T, an actinomycete isolated from crude oil-polluted soil.</title>
        <authorList>
            <person name="Cai M."/>
            <person name="Chen W.M."/>
            <person name="Nie Y."/>
            <person name="Chi C.Q."/>
            <person name="Wang Y.N."/>
            <person name="Tang Y.Q."/>
            <person name="Li G.Y."/>
            <person name="Wu X.L."/>
        </authorList>
    </citation>
    <scope>NUCLEOTIDE SEQUENCE [LARGE SCALE GENOMIC DNA]</scope>
    <source>
        <strain evidence="12">DSM 45089 / DQS3-9A1</strain>
    </source>
</reference>
<dbReference type="PANTHER" id="PTHR24421:SF10">
    <property type="entry name" value="NITRATE_NITRITE SENSOR PROTEIN NARQ"/>
    <property type="match status" value="1"/>
</dbReference>
<dbReference type="Pfam" id="PF07730">
    <property type="entry name" value="HisKA_3"/>
    <property type="match status" value="1"/>
</dbReference>
<keyword evidence="12" id="KW-1185">Reference proteome</keyword>
<dbReference type="GO" id="GO:0000155">
    <property type="term" value="F:phosphorelay sensor kinase activity"/>
    <property type="evidence" value="ECO:0007669"/>
    <property type="project" value="InterPro"/>
</dbReference>
<accession>F6EGM3</accession>
<dbReference type="GO" id="GO:0046983">
    <property type="term" value="F:protein dimerization activity"/>
    <property type="evidence" value="ECO:0007669"/>
    <property type="project" value="InterPro"/>
</dbReference>
<evidence type="ECO:0000313" key="11">
    <source>
        <dbReference type="EMBL" id="AEF42261.1"/>
    </source>
</evidence>
<evidence type="ECO:0000256" key="7">
    <source>
        <dbReference type="ARBA" id="ARBA00022840"/>
    </source>
</evidence>
<dbReference type="AlphaFoldDB" id="F6EGM3"/>
<organism evidence="11 12">
    <name type="scientific">Hoyosella subflava (strain DSM 45089 / JCM 17490 / NBRC 109087 / DQS3-9A1)</name>
    <name type="common">Amycolicicoccus subflavus</name>
    <dbReference type="NCBI Taxonomy" id="443218"/>
    <lineage>
        <taxon>Bacteria</taxon>
        <taxon>Bacillati</taxon>
        <taxon>Actinomycetota</taxon>
        <taxon>Actinomycetes</taxon>
        <taxon>Mycobacteriales</taxon>
        <taxon>Hoyosellaceae</taxon>
        <taxon>Hoyosella</taxon>
    </lineage>
</organism>
<dbReference type="KEGG" id="asd:AS9A_3823"/>
<name>F6EGM3_HOYSD</name>
<comment type="catalytic activity">
    <reaction evidence="1">
        <text>ATP + protein L-histidine = ADP + protein N-phospho-L-histidine.</text>
        <dbReference type="EC" id="2.7.13.3"/>
    </reaction>
</comment>
<dbReference type="RefSeq" id="WP_013808610.1">
    <property type="nucleotide sequence ID" value="NC_015564.1"/>
</dbReference>
<dbReference type="PANTHER" id="PTHR24421">
    <property type="entry name" value="NITRATE/NITRITE SENSOR PROTEIN NARX-RELATED"/>
    <property type="match status" value="1"/>
</dbReference>
<dbReference type="InterPro" id="IPR050482">
    <property type="entry name" value="Sensor_HK_TwoCompSys"/>
</dbReference>
<dbReference type="InterPro" id="IPR055558">
    <property type="entry name" value="DUF7134"/>
</dbReference>
<dbReference type="GO" id="GO:0016020">
    <property type="term" value="C:membrane"/>
    <property type="evidence" value="ECO:0007669"/>
    <property type="project" value="InterPro"/>
</dbReference>
<keyword evidence="9" id="KW-1133">Transmembrane helix</keyword>
<keyword evidence="3" id="KW-0597">Phosphoprotein</keyword>
<evidence type="ECO:0000256" key="8">
    <source>
        <dbReference type="ARBA" id="ARBA00023012"/>
    </source>
</evidence>
<feature type="domain" description="Histidine kinase/HSP90-like ATPase" evidence="10">
    <location>
        <begin position="307"/>
        <end position="403"/>
    </location>
</feature>
<dbReference type="SUPFAM" id="SSF55874">
    <property type="entry name" value="ATPase domain of HSP90 chaperone/DNA topoisomerase II/histidine kinase"/>
    <property type="match status" value="1"/>
</dbReference>
<dbReference type="Pfam" id="PF23539">
    <property type="entry name" value="DUF7134"/>
    <property type="match status" value="1"/>
</dbReference>
<evidence type="ECO:0000256" key="6">
    <source>
        <dbReference type="ARBA" id="ARBA00022777"/>
    </source>
</evidence>
<keyword evidence="8" id="KW-0902">Two-component regulatory system</keyword>
<dbReference type="InterPro" id="IPR011712">
    <property type="entry name" value="Sig_transdc_His_kin_sub3_dim/P"/>
</dbReference>
<dbReference type="STRING" id="443218.AS9A_3823"/>
<keyword evidence="5" id="KW-0547">Nucleotide-binding</keyword>
<keyword evidence="9" id="KW-0472">Membrane</keyword>
<dbReference type="Pfam" id="PF02518">
    <property type="entry name" value="HATPase_c"/>
    <property type="match status" value="1"/>
</dbReference>
<evidence type="ECO:0000259" key="10">
    <source>
        <dbReference type="SMART" id="SM00387"/>
    </source>
</evidence>
<dbReference type="SMART" id="SM00387">
    <property type="entry name" value="HATPase_c"/>
    <property type="match status" value="1"/>
</dbReference>
<evidence type="ECO:0000256" key="9">
    <source>
        <dbReference type="SAM" id="Phobius"/>
    </source>
</evidence>
<protein>
    <recommendedName>
        <fullName evidence="2">histidine kinase</fullName>
        <ecNumber evidence="2">2.7.13.3</ecNumber>
    </recommendedName>
</protein>
<evidence type="ECO:0000256" key="2">
    <source>
        <dbReference type="ARBA" id="ARBA00012438"/>
    </source>
</evidence>
<keyword evidence="7" id="KW-0067">ATP-binding</keyword>
<dbReference type="HOGENOM" id="CLU_000445_20_1_11"/>
<evidence type="ECO:0000256" key="3">
    <source>
        <dbReference type="ARBA" id="ARBA00022553"/>
    </source>
</evidence>
<dbReference type="Proteomes" id="UP000009235">
    <property type="component" value="Chromosome"/>
</dbReference>
<evidence type="ECO:0000256" key="1">
    <source>
        <dbReference type="ARBA" id="ARBA00000085"/>
    </source>
</evidence>